<accession>A0ACB7XHS8</accession>
<dbReference type="EMBL" id="CM037160">
    <property type="protein sequence ID" value="KAH7840281.1"/>
    <property type="molecule type" value="Genomic_DNA"/>
</dbReference>
<protein>
    <submittedName>
        <fullName evidence="1">Uncharacterized protein</fullName>
    </submittedName>
</protein>
<evidence type="ECO:0000313" key="1">
    <source>
        <dbReference type="EMBL" id="KAH7840281.1"/>
    </source>
</evidence>
<keyword evidence="2" id="KW-1185">Reference proteome</keyword>
<proteinExistence type="predicted"/>
<reference evidence="1 2" key="1">
    <citation type="journal article" date="2021" name="Hortic Res">
        <title>High-quality reference genome and annotation aids understanding of berry development for evergreen blueberry (Vaccinium darrowii).</title>
        <authorList>
            <person name="Yu J."/>
            <person name="Hulse-Kemp A.M."/>
            <person name="Babiker E."/>
            <person name="Staton M."/>
        </authorList>
    </citation>
    <scope>NUCLEOTIDE SEQUENCE [LARGE SCALE GENOMIC DNA]</scope>
    <source>
        <strain evidence="2">cv. NJ 8807/NJ 8810</strain>
        <tissue evidence="1">Young leaf</tissue>
    </source>
</reference>
<name>A0ACB7XHS8_9ERIC</name>
<comment type="caution">
    <text evidence="1">The sequence shown here is derived from an EMBL/GenBank/DDBJ whole genome shotgun (WGS) entry which is preliminary data.</text>
</comment>
<gene>
    <name evidence="1" type="ORF">Vadar_015084</name>
</gene>
<organism evidence="1 2">
    <name type="scientific">Vaccinium darrowii</name>
    <dbReference type="NCBI Taxonomy" id="229202"/>
    <lineage>
        <taxon>Eukaryota</taxon>
        <taxon>Viridiplantae</taxon>
        <taxon>Streptophyta</taxon>
        <taxon>Embryophyta</taxon>
        <taxon>Tracheophyta</taxon>
        <taxon>Spermatophyta</taxon>
        <taxon>Magnoliopsida</taxon>
        <taxon>eudicotyledons</taxon>
        <taxon>Gunneridae</taxon>
        <taxon>Pentapetalae</taxon>
        <taxon>asterids</taxon>
        <taxon>Ericales</taxon>
        <taxon>Ericaceae</taxon>
        <taxon>Vaccinioideae</taxon>
        <taxon>Vaccinieae</taxon>
        <taxon>Vaccinium</taxon>
    </lineage>
</organism>
<evidence type="ECO:0000313" key="2">
    <source>
        <dbReference type="Proteomes" id="UP000828048"/>
    </source>
</evidence>
<dbReference type="Proteomes" id="UP000828048">
    <property type="component" value="Chromosome 10"/>
</dbReference>
<sequence length="237" mass="27331">MYSTSPPPQAAAEFQSLTCPKTVKNPRKTKNKNIRRFSEEQVRSLESVFESETKLEPRRKLQLARELGLQPRQVAIWFQNRRARWKSKEIEQSYRVLKANYDSLYSEFECLKKENKSLVTQLHKLRKMLEKGHDQSSRSKDLGGNSTSPGSYSGDTNCDFEMKPSCLNECSGRAVPCSDDEEERNAELFQQEKAELPNMVGEVDGSLPSHDKWCNFLDSKGPFDQSSGSSNWWDYWN</sequence>